<dbReference type="InterPro" id="IPR024779">
    <property type="entry name" value="2OGFeDO_JBP1/TET_oxygenase_dom"/>
</dbReference>
<dbReference type="EMBL" id="CACVBS010000079">
    <property type="protein sequence ID" value="CAA7269658.1"/>
    <property type="molecule type" value="Genomic_DNA"/>
</dbReference>
<gene>
    <name evidence="7" type="ORF">AAE3_LOCUS11993</name>
</gene>
<protein>
    <recommendedName>
        <fullName evidence="6">2OGFeDO JBP1/TET oxygenase domain-containing protein</fullName>
    </recommendedName>
</protein>
<evidence type="ECO:0000313" key="8">
    <source>
        <dbReference type="Proteomes" id="UP000467700"/>
    </source>
</evidence>
<name>A0A8S0WBB3_CYCAE</name>
<evidence type="ECO:0000256" key="5">
    <source>
        <dbReference type="ARBA" id="ARBA00023004"/>
    </source>
</evidence>
<keyword evidence="8" id="KW-1185">Reference proteome</keyword>
<evidence type="ECO:0000256" key="1">
    <source>
        <dbReference type="ARBA" id="ARBA00001954"/>
    </source>
</evidence>
<evidence type="ECO:0000259" key="6">
    <source>
        <dbReference type="Pfam" id="PF12851"/>
    </source>
</evidence>
<proteinExistence type="predicted"/>
<keyword evidence="2" id="KW-0479">Metal-binding</keyword>
<dbReference type="GO" id="GO:0046872">
    <property type="term" value="F:metal ion binding"/>
    <property type="evidence" value="ECO:0007669"/>
    <property type="project" value="UniProtKB-KW"/>
</dbReference>
<dbReference type="AlphaFoldDB" id="A0A8S0WBB3"/>
<dbReference type="OrthoDB" id="3200752at2759"/>
<evidence type="ECO:0000256" key="4">
    <source>
        <dbReference type="ARBA" id="ARBA00023002"/>
    </source>
</evidence>
<comment type="caution">
    <text evidence="7">The sequence shown here is derived from an EMBL/GenBank/DDBJ whole genome shotgun (WGS) entry which is preliminary data.</text>
</comment>
<dbReference type="GO" id="GO:0051213">
    <property type="term" value="F:dioxygenase activity"/>
    <property type="evidence" value="ECO:0007669"/>
    <property type="project" value="UniProtKB-KW"/>
</dbReference>
<evidence type="ECO:0000313" key="7">
    <source>
        <dbReference type="EMBL" id="CAA7269658.1"/>
    </source>
</evidence>
<keyword evidence="3" id="KW-0223">Dioxygenase</keyword>
<evidence type="ECO:0000256" key="3">
    <source>
        <dbReference type="ARBA" id="ARBA00022964"/>
    </source>
</evidence>
<dbReference type="Proteomes" id="UP000467700">
    <property type="component" value="Unassembled WGS sequence"/>
</dbReference>
<organism evidence="7 8">
    <name type="scientific">Cyclocybe aegerita</name>
    <name type="common">Black poplar mushroom</name>
    <name type="synonym">Agrocybe aegerita</name>
    <dbReference type="NCBI Taxonomy" id="1973307"/>
    <lineage>
        <taxon>Eukaryota</taxon>
        <taxon>Fungi</taxon>
        <taxon>Dikarya</taxon>
        <taxon>Basidiomycota</taxon>
        <taxon>Agaricomycotina</taxon>
        <taxon>Agaricomycetes</taxon>
        <taxon>Agaricomycetidae</taxon>
        <taxon>Agaricales</taxon>
        <taxon>Agaricineae</taxon>
        <taxon>Bolbitiaceae</taxon>
        <taxon>Cyclocybe</taxon>
    </lineage>
</organism>
<comment type="cofactor">
    <cofactor evidence="1">
        <name>Fe(2+)</name>
        <dbReference type="ChEBI" id="CHEBI:29033"/>
    </cofactor>
</comment>
<evidence type="ECO:0000256" key="2">
    <source>
        <dbReference type="ARBA" id="ARBA00022723"/>
    </source>
</evidence>
<dbReference type="Pfam" id="PF12851">
    <property type="entry name" value="Tet_JBP"/>
    <property type="match status" value="1"/>
</dbReference>
<feature type="domain" description="2OGFeDO JBP1/TET oxygenase" evidence="6">
    <location>
        <begin position="202"/>
        <end position="337"/>
    </location>
</feature>
<sequence>MDPAALLVKYLRDKFAAEIALQDGNVDFPAEWRLQFLEDCNRIVQQLVAAYCNKKYLDWSIADYSHFLEVQSPCSTGRNETLEAKLQTCFPPLNASRNLKTQPFIVVDKEGHIVMWYLPGILGEALWERMWKGVEVVQRLLAIDRHSKSWRLSNKYYMAAEECTICPGTASFSPAWFQQAYAATNNLEVSATLQTVEGLQWLHEAQEANLLIGGILGVIHPALYETGHRAVQALHGDVLVDKGANLEDILELWALPFTGVSIMNNRQTPVHRDSGGGFKCMDLLATVGPYTNGKMDIPTVGIQVRYSAGTMVGITGRALLHATEATGERACFAYYMRHNVLKHLNLEEPGWAKVSDIDDMVADMMEPEAKPKRL</sequence>
<reference evidence="7 8" key="1">
    <citation type="submission" date="2020-01" db="EMBL/GenBank/DDBJ databases">
        <authorList>
            <person name="Gupta K D."/>
        </authorList>
    </citation>
    <scope>NUCLEOTIDE SEQUENCE [LARGE SCALE GENOMIC DNA]</scope>
</reference>
<keyword evidence="5" id="KW-0408">Iron</keyword>
<dbReference type="Gene3D" id="3.60.130.30">
    <property type="match status" value="1"/>
</dbReference>
<keyword evidence="4" id="KW-0560">Oxidoreductase</keyword>
<accession>A0A8S0WBB3</accession>